<organism evidence="9 10">
    <name type="scientific">Gadus morhua</name>
    <name type="common">Atlantic cod</name>
    <dbReference type="NCBI Taxonomy" id="8049"/>
    <lineage>
        <taxon>Eukaryota</taxon>
        <taxon>Metazoa</taxon>
        <taxon>Chordata</taxon>
        <taxon>Craniata</taxon>
        <taxon>Vertebrata</taxon>
        <taxon>Euteleostomi</taxon>
        <taxon>Actinopterygii</taxon>
        <taxon>Neopterygii</taxon>
        <taxon>Teleostei</taxon>
        <taxon>Neoteleostei</taxon>
        <taxon>Acanthomorphata</taxon>
        <taxon>Zeiogadaria</taxon>
        <taxon>Gadariae</taxon>
        <taxon>Gadiformes</taxon>
        <taxon>Gadoidei</taxon>
        <taxon>Gadidae</taxon>
        <taxon>Gadus</taxon>
    </lineage>
</organism>
<dbReference type="Pfam" id="PF01632">
    <property type="entry name" value="Ribosomal_L35p"/>
    <property type="match status" value="1"/>
</dbReference>
<evidence type="ECO:0000256" key="3">
    <source>
        <dbReference type="ARBA" id="ARBA00022946"/>
    </source>
</evidence>
<dbReference type="GO" id="GO:1990904">
    <property type="term" value="C:ribonucleoprotein complex"/>
    <property type="evidence" value="ECO:0007669"/>
    <property type="project" value="UniProtKB-KW"/>
</dbReference>
<dbReference type="GO" id="GO:0005739">
    <property type="term" value="C:mitochondrion"/>
    <property type="evidence" value="ECO:0007669"/>
    <property type="project" value="UniProtKB-SubCell"/>
</dbReference>
<keyword evidence="10" id="KW-1185">Reference proteome</keyword>
<dbReference type="GeneTree" id="ENSGT00390000007547"/>
<evidence type="ECO:0000313" key="9">
    <source>
        <dbReference type="Ensembl" id="ENSGMOP00000032499.1"/>
    </source>
</evidence>
<gene>
    <name evidence="9" type="primary">MRPL35</name>
    <name evidence="9" type="synonym">mrpl35</name>
</gene>
<evidence type="ECO:0000313" key="10">
    <source>
        <dbReference type="Proteomes" id="UP000694546"/>
    </source>
</evidence>
<dbReference type="InterPro" id="IPR019338">
    <property type="entry name" value="Ribosomal_bL35m"/>
</dbReference>
<dbReference type="Ensembl" id="ENSGMOT00000064520.1">
    <property type="protein sequence ID" value="ENSGMOP00000032499.1"/>
    <property type="gene ID" value="ENSGMOG00000032296.1"/>
</dbReference>
<evidence type="ECO:0000256" key="5">
    <source>
        <dbReference type="ARBA" id="ARBA00023128"/>
    </source>
</evidence>
<proteinExistence type="inferred from homology"/>
<protein>
    <recommendedName>
        <fullName evidence="7">Large ribosomal subunit protein bL35m</fullName>
    </recommendedName>
    <alternativeName>
        <fullName evidence="8">39S ribosomal protein L35, mitochondrial</fullName>
    </alternativeName>
</protein>
<dbReference type="PANTHER" id="PTHR15909">
    <property type="entry name" value="39S RIBOSOMAL PROTEIN L35, MITOCHONDRIAL"/>
    <property type="match status" value="1"/>
</dbReference>
<accession>A0A8C5AIS0</accession>
<reference evidence="9" key="1">
    <citation type="submission" date="2025-08" db="UniProtKB">
        <authorList>
            <consortium name="Ensembl"/>
        </authorList>
    </citation>
    <scope>IDENTIFICATION</scope>
</reference>
<dbReference type="SUPFAM" id="SSF143034">
    <property type="entry name" value="L35p-like"/>
    <property type="match status" value="1"/>
</dbReference>
<evidence type="ECO:0000256" key="2">
    <source>
        <dbReference type="ARBA" id="ARBA00006598"/>
    </source>
</evidence>
<evidence type="ECO:0000256" key="4">
    <source>
        <dbReference type="ARBA" id="ARBA00022980"/>
    </source>
</evidence>
<name>A0A8C5AIS0_GADMO</name>
<dbReference type="Proteomes" id="UP000694546">
    <property type="component" value="Chromosome 5"/>
</dbReference>
<dbReference type="KEGG" id="gmh:115544010"/>
<dbReference type="GO" id="GO:0006412">
    <property type="term" value="P:translation"/>
    <property type="evidence" value="ECO:0007669"/>
    <property type="project" value="InterPro"/>
</dbReference>
<evidence type="ECO:0000256" key="7">
    <source>
        <dbReference type="ARBA" id="ARBA00035273"/>
    </source>
</evidence>
<dbReference type="OrthoDB" id="5847109at2759"/>
<dbReference type="InterPro" id="IPR037229">
    <property type="entry name" value="Ribosomal_bL35_sf"/>
</dbReference>
<comment type="subcellular location">
    <subcellularLocation>
        <location evidence="1">Mitochondrion</location>
    </subcellularLocation>
</comment>
<dbReference type="InterPro" id="IPR021137">
    <property type="entry name" value="Ribosomal_bL35-like"/>
</dbReference>
<keyword evidence="6" id="KW-0687">Ribonucleoprotein</keyword>
<keyword evidence="5" id="KW-0496">Mitochondrion</keyword>
<dbReference type="RefSeq" id="XP_030212611.1">
    <property type="nucleotide sequence ID" value="XM_030356751.1"/>
</dbReference>
<evidence type="ECO:0000256" key="8">
    <source>
        <dbReference type="ARBA" id="ARBA00035418"/>
    </source>
</evidence>
<dbReference type="GO" id="GO:0005840">
    <property type="term" value="C:ribosome"/>
    <property type="evidence" value="ECO:0007669"/>
    <property type="project" value="UniProtKB-KW"/>
</dbReference>
<keyword evidence="4" id="KW-0689">Ribosomal protein</keyword>
<dbReference type="AlphaFoldDB" id="A0A8C5AIS0"/>
<comment type="similarity">
    <text evidence="2">Belongs to the bacterial ribosomal protein bL35 family.</text>
</comment>
<evidence type="ECO:0000256" key="1">
    <source>
        <dbReference type="ARBA" id="ARBA00004173"/>
    </source>
</evidence>
<dbReference type="CTD" id="51318"/>
<dbReference type="Gene3D" id="4.10.410.60">
    <property type="match status" value="1"/>
</dbReference>
<dbReference type="GeneID" id="115544010"/>
<evidence type="ECO:0000256" key="6">
    <source>
        <dbReference type="ARBA" id="ARBA00023274"/>
    </source>
</evidence>
<reference evidence="9" key="2">
    <citation type="submission" date="2025-09" db="UniProtKB">
        <authorList>
            <consortium name="Ensembl"/>
        </authorList>
    </citation>
    <scope>IDENTIFICATION</scope>
</reference>
<sequence length="174" mass="20171">MAAALVRKVPGLLRPLMTCARAAKIGQFSTLTRTQTSPIFAAATIRASPALHSCLPTQGGILQRVTPLLPSLGLQPCRTLTYFGLRKGKKKTVRSVVKRFLRLHCGLWVRRQAGYKKKLWKKMPARRYRLRQHVFCNKTQSKMLDKMTGPFWKRRNWYLDDPYFKYHDRVNLKV</sequence>
<dbReference type="PANTHER" id="PTHR15909:SF0">
    <property type="entry name" value="LARGE RIBOSOMAL SUBUNIT PROTEIN BL35M"/>
    <property type="match status" value="1"/>
</dbReference>
<keyword evidence="3" id="KW-0809">Transit peptide</keyword>
<dbReference type="OMA" id="RNWFLND"/>
<dbReference type="GO" id="GO:0003735">
    <property type="term" value="F:structural constituent of ribosome"/>
    <property type="evidence" value="ECO:0007669"/>
    <property type="project" value="InterPro"/>
</dbReference>